<dbReference type="EMBL" id="LNQE01000906">
    <property type="protein sequence ID" value="KUG23439.1"/>
    <property type="molecule type" value="Genomic_DNA"/>
</dbReference>
<accession>A0A0W8FR69</accession>
<dbReference type="AlphaFoldDB" id="A0A0W8FR69"/>
<evidence type="ECO:0000313" key="1">
    <source>
        <dbReference type="EMBL" id="KUG23439.1"/>
    </source>
</evidence>
<name>A0A0W8FR69_9ZZZZ</name>
<protein>
    <submittedName>
        <fullName evidence="1">Uncharacterized protein</fullName>
    </submittedName>
</protein>
<comment type="caution">
    <text evidence="1">The sequence shown here is derived from an EMBL/GenBank/DDBJ whole genome shotgun (WGS) entry which is preliminary data.</text>
</comment>
<organism evidence="1">
    <name type="scientific">hydrocarbon metagenome</name>
    <dbReference type="NCBI Taxonomy" id="938273"/>
    <lineage>
        <taxon>unclassified sequences</taxon>
        <taxon>metagenomes</taxon>
        <taxon>ecological metagenomes</taxon>
    </lineage>
</organism>
<sequence length="75" mass="8735">MLLVCRNLRGVDIRIQHILEDGSLEENLDTEQRLMKLLKIDPADLFSSEEEQILRAYDLQADKVAYTLEEKQETS</sequence>
<proteinExistence type="predicted"/>
<gene>
    <name evidence="1" type="ORF">ASZ90_006745</name>
</gene>
<reference evidence="1" key="1">
    <citation type="journal article" date="2015" name="Proc. Natl. Acad. Sci. U.S.A.">
        <title>Networks of energetic and metabolic interactions define dynamics in microbial communities.</title>
        <authorList>
            <person name="Embree M."/>
            <person name="Liu J.K."/>
            <person name="Al-Bassam M.M."/>
            <person name="Zengler K."/>
        </authorList>
    </citation>
    <scope>NUCLEOTIDE SEQUENCE</scope>
</reference>